<dbReference type="PANTHER" id="PTHR43618">
    <property type="entry name" value="7-ALPHA-HYDROXYSTEROID DEHYDROGENASE"/>
    <property type="match status" value="1"/>
</dbReference>
<dbReference type="PRINTS" id="PR00081">
    <property type="entry name" value="GDHRDH"/>
</dbReference>
<gene>
    <name evidence="5" type="ORF">AN964_03775</name>
</gene>
<dbReference type="OrthoDB" id="9803333at2"/>
<dbReference type="EC" id="1.1.1.69" evidence="5"/>
<dbReference type="GO" id="GO:0008874">
    <property type="term" value="F:gluconate 5-dehydrogenase activity"/>
    <property type="evidence" value="ECO:0007669"/>
    <property type="project" value="UniProtKB-EC"/>
</dbReference>
<dbReference type="GO" id="GO:0005975">
    <property type="term" value="P:carbohydrate metabolic process"/>
    <property type="evidence" value="ECO:0007669"/>
    <property type="project" value="UniProtKB-ARBA"/>
</dbReference>
<dbReference type="SUPFAM" id="SSF51735">
    <property type="entry name" value="NAD(P)-binding Rossmann-fold domains"/>
    <property type="match status" value="1"/>
</dbReference>
<keyword evidence="2" id="KW-0521">NADP</keyword>
<comment type="caution">
    <text evidence="5">The sequence shown here is derived from an EMBL/GenBank/DDBJ whole genome shotgun (WGS) entry which is preliminary data.</text>
</comment>
<keyword evidence="6" id="KW-1185">Reference proteome</keyword>
<evidence type="ECO:0000313" key="6">
    <source>
        <dbReference type="Proteomes" id="UP000051888"/>
    </source>
</evidence>
<dbReference type="AlphaFoldDB" id="A0A0Q3WTJ5"/>
<dbReference type="EMBL" id="LJJC01000004">
    <property type="protein sequence ID" value="KQL52724.1"/>
    <property type="molecule type" value="Genomic_DNA"/>
</dbReference>
<evidence type="ECO:0000313" key="5">
    <source>
        <dbReference type="EMBL" id="KQL52724.1"/>
    </source>
</evidence>
<dbReference type="InterPro" id="IPR036291">
    <property type="entry name" value="NAD(P)-bd_dom_sf"/>
</dbReference>
<dbReference type="NCBIfam" id="NF006070">
    <property type="entry name" value="PRK08213.1"/>
    <property type="match status" value="1"/>
</dbReference>
<reference evidence="5 6" key="1">
    <citation type="submission" date="2015-09" db="EMBL/GenBank/DDBJ databases">
        <title>Genome sequencing project for genomic taxonomy and phylogenomics of Bacillus-like bacteria.</title>
        <authorList>
            <person name="Liu B."/>
            <person name="Wang J."/>
            <person name="Zhu Y."/>
            <person name="Liu G."/>
            <person name="Chen Q."/>
            <person name="Chen Z."/>
            <person name="Lan J."/>
            <person name="Che J."/>
            <person name="Ge C."/>
            <person name="Shi H."/>
            <person name="Pan Z."/>
            <person name="Liu X."/>
        </authorList>
    </citation>
    <scope>NUCLEOTIDE SEQUENCE [LARGE SCALE GENOMIC DNA]</scope>
    <source>
        <strain evidence="5 6">LMG 18435</strain>
    </source>
</reference>
<dbReference type="PANTHER" id="PTHR43618:SF8">
    <property type="entry name" value="7ALPHA-HYDROXYSTEROID DEHYDROGENASE"/>
    <property type="match status" value="1"/>
</dbReference>
<organism evidence="5 6">
    <name type="scientific">Heyndrickxia shackletonii</name>
    <dbReference type="NCBI Taxonomy" id="157838"/>
    <lineage>
        <taxon>Bacteria</taxon>
        <taxon>Bacillati</taxon>
        <taxon>Bacillota</taxon>
        <taxon>Bacilli</taxon>
        <taxon>Bacillales</taxon>
        <taxon>Bacillaceae</taxon>
        <taxon>Heyndrickxia</taxon>
    </lineage>
</organism>
<dbReference type="PRINTS" id="PR00080">
    <property type="entry name" value="SDRFAMILY"/>
</dbReference>
<dbReference type="PATRIC" id="fig|157838.3.peg.838"/>
<name>A0A0Q3WTJ5_9BACI</name>
<evidence type="ECO:0000256" key="2">
    <source>
        <dbReference type="ARBA" id="ARBA00022857"/>
    </source>
</evidence>
<dbReference type="Pfam" id="PF00106">
    <property type="entry name" value="adh_short"/>
    <property type="match status" value="1"/>
</dbReference>
<evidence type="ECO:0000256" key="1">
    <source>
        <dbReference type="ARBA" id="ARBA00006484"/>
    </source>
</evidence>
<dbReference type="FunFam" id="3.40.50.720:FF:000240">
    <property type="entry name" value="SDR family oxidoreductase"/>
    <property type="match status" value="1"/>
</dbReference>
<dbReference type="Gene3D" id="3.40.50.720">
    <property type="entry name" value="NAD(P)-binding Rossmann-like Domain"/>
    <property type="match status" value="1"/>
</dbReference>
<dbReference type="STRING" id="157838.AN964_03775"/>
<dbReference type="InterPro" id="IPR052178">
    <property type="entry name" value="Sec_Metab_Biosynth_SDR"/>
</dbReference>
<comment type="similarity">
    <text evidence="1 4">Belongs to the short-chain dehydrogenases/reductases (SDR) family.</text>
</comment>
<dbReference type="RefSeq" id="WP_055738429.1">
    <property type="nucleotide sequence ID" value="NZ_JAAIWL010000055.1"/>
</dbReference>
<keyword evidence="3 5" id="KW-0560">Oxidoreductase</keyword>
<evidence type="ECO:0000256" key="4">
    <source>
        <dbReference type="RuleBase" id="RU000363"/>
    </source>
</evidence>
<dbReference type="NCBIfam" id="NF005559">
    <property type="entry name" value="PRK07231.1"/>
    <property type="match status" value="1"/>
</dbReference>
<sequence length="258" mass="27316">MGINDLFSLSGKTAIVTGGGKGLGAEMASALASAGANVVVCSRDLEACQLVADQLKKCGVGSLAFKCDVTDQKEIENVVRETIKEFGKIDILINNSGTSWIGPALELPEEKWDKVMDVNVKGVFLFSQAVAKEMIKQGSGKIINIASVTGFGGTQPELLDTIAYNTSKGAVMTFTKDLAIKLARHNIQVNAIAPGFFPTKISQKVIDKANSYILSQIPSRRFGKAEDLHGATVFLASSASDYMIGHVLVMDGGISSLV</sequence>
<dbReference type="Proteomes" id="UP000051888">
    <property type="component" value="Unassembled WGS sequence"/>
</dbReference>
<proteinExistence type="inferred from homology"/>
<protein>
    <submittedName>
        <fullName evidence="5">Gluconate 5-dehydrogenase</fullName>
        <ecNumber evidence="5">1.1.1.69</ecNumber>
    </submittedName>
</protein>
<evidence type="ECO:0000256" key="3">
    <source>
        <dbReference type="ARBA" id="ARBA00023002"/>
    </source>
</evidence>
<dbReference type="InterPro" id="IPR002347">
    <property type="entry name" value="SDR_fam"/>
</dbReference>
<accession>A0A0Q3WTJ5</accession>